<dbReference type="RefSeq" id="WP_179252453.1">
    <property type="nucleotide sequence ID" value="NZ_JACBIV010000007.1"/>
</dbReference>
<name>A0AAW3WSA2_SERFO</name>
<evidence type="ECO:0000313" key="1">
    <source>
        <dbReference type="EMBL" id="MBC3213889.1"/>
    </source>
</evidence>
<evidence type="ECO:0000313" key="2">
    <source>
        <dbReference type="Proteomes" id="UP000659084"/>
    </source>
</evidence>
<proteinExistence type="predicted"/>
<accession>A0AAW3WSA2</accession>
<organism evidence="1 2">
    <name type="scientific">Serratia fonticola</name>
    <dbReference type="NCBI Taxonomy" id="47917"/>
    <lineage>
        <taxon>Bacteria</taxon>
        <taxon>Pseudomonadati</taxon>
        <taxon>Pseudomonadota</taxon>
        <taxon>Gammaproteobacteria</taxon>
        <taxon>Enterobacterales</taxon>
        <taxon>Yersiniaceae</taxon>
        <taxon>Serratia</taxon>
    </lineage>
</organism>
<dbReference type="AlphaFoldDB" id="A0AAW3WSA2"/>
<gene>
    <name evidence="1" type="ORF">H8J20_17220</name>
</gene>
<dbReference type="Proteomes" id="UP000659084">
    <property type="component" value="Unassembled WGS sequence"/>
</dbReference>
<sequence>MANAVLITLIAAQAKNYKTAASDRLAALGGLFGMLYAFSPKKTQLALAGFSLNLPVLLQGNAPEPGYAIPRPSGVAQQKRWFVSVLLTDLSPARRGLSGH</sequence>
<protein>
    <submittedName>
        <fullName evidence="1">Uncharacterized protein</fullName>
    </submittedName>
</protein>
<comment type="caution">
    <text evidence="1">The sequence shown here is derived from an EMBL/GenBank/DDBJ whole genome shotgun (WGS) entry which is preliminary data.</text>
</comment>
<dbReference type="EMBL" id="JACNYO010000018">
    <property type="protein sequence ID" value="MBC3213889.1"/>
    <property type="molecule type" value="Genomic_DNA"/>
</dbReference>
<reference evidence="1" key="1">
    <citation type="submission" date="2020-08" db="EMBL/GenBank/DDBJ databases">
        <title>Food and environmental bacterial isolates.</title>
        <authorList>
            <person name="Richter L."/>
            <person name="Du Plessis E.M."/>
            <person name="Duvenage S."/>
            <person name="Allam M."/>
            <person name="Korsten L."/>
        </authorList>
    </citation>
    <scope>NUCLEOTIDE SEQUENCE</scope>
    <source>
        <strain evidence="1">UPMP2127</strain>
    </source>
</reference>